<sequence length="479" mass="54154">MYKNFDSNDLSYREFFFTTAEDFGGKGRSGLKYVARKNVNDPFPAKGAYFGCISEGEEKNGAYSDLSIVVFPSNEADDLQDRWMIALVVGSLGFKNDYDLVTLPGTRRMFTKHLLGNDLTKESFVKNDFLDVESQDGFKSFCDNNEIPDTLANAIKNYGKVILAASVINPNNELACKETIGRYLGLYAMVRDWPTSNAKRKKVQEAVLIDDSKLNEEAEIKKLLGQRKYVVLQGAPGTGKTRMAKKITAESSNVFFTQFHAETSYSDFVYGILPNVNAENLQYQAHEGIFVQAIKTAQAKADEPVYLIIDEINRANLASVLGPAFYLFEPTMANSGVKIEVCPGLALTKLPENLYVIATMNTADRSLAVVDFALRRRFAWYTLVPHAVKPDSGYKFCQKEFNDISDIFEKYATDEELNLQPGQAYFIVSEHDQGDEIKTRLQYEVMPLIKEYLANGMLARSKDDFVDYFRRTIHEEMFR</sequence>
<dbReference type="InterPro" id="IPR052934">
    <property type="entry name" value="Methyl-DNA_Rec/Restrict_Enz"/>
</dbReference>
<proteinExistence type="predicted"/>
<dbReference type="RefSeq" id="WP_212781082.1">
    <property type="nucleotide sequence ID" value="NZ_BMAY01000009.1"/>
</dbReference>
<gene>
    <name evidence="2" type="ORF">LCB40_12710</name>
</gene>
<dbReference type="InterPro" id="IPR003593">
    <property type="entry name" value="AAA+_ATPase"/>
</dbReference>
<accession>A0A916VHS8</accession>
<dbReference type="InterPro" id="IPR027417">
    <property type="entry name" value="P-loop_NTPase"/>
</dbReference>
<dbReference type="AlphaFoldDB" id="A0A916VHS8"/>
<dbReference type="PANTHER" id="PTHR37291:SF1">
    <property type="entry name" value="TYPE IV METHYL-DIRECTED RESTRICTION ENZYME ECOKMCRB SUBUNIT"/>
    <property type="match status" value="1"/>
</dbReference>
<reference evidence="2" key="1">
    <citation type="submission" date="2020-08" db="EMBL/GenBank/DDBJ databases">
        <title>Taxonomic study for Lactobacillus species isolated from hardwood bark.</title>
        <authorList>
            <person name="Tohno M."/>
            <person name="Tanizawa Y."/>
        </authorList>
    </citation>
    <scope>NUCLEOTIDE SEQUENCE</scope>
    <source>
        <strain evidence="2">B40</strain>
    </source>
</reference>
<dbReference type="PANTHER" id="PTHR37291">
    <property type="entry name" value="5-METHYLCYTOSINE-SPECIFIC RESTRICTION ENZYME B"/>
    <property type="match status" value="1"/>
</dbReference>
<dbReference type="SUPFAM" id="SSF52540">
    <property type="entry name" value="P-loop containing nucleoside triphosphate hydrolases"/>
    <property type="match status" value="1"/>
</dbReference>
<keyword evidence="3" id="KW-1185">Reference proteome</keyword>
<dbReference type="InterPro" id="IPR011704">
    <property type="entry name" value="ATPase_dyneun-rel_AAA"/>
</dbReference>
<evidence type="ECO:0000259" key="1">
    <source>
        <dbReference type="SMART" id="SM00382"/>
    </source>
</evidence>
<feature type="domain" description="AAA+ ATPase" evidence="1">
    <location>
        <begin position="226"/>
        <end position="384"/>
    </location>
</feature>
<comment type="caution">
    <text evidence="2">The sequence shown here is derived from an EMBL/GenBank/DDBJ whole genome shotgun (WGS) entry which is preliminary data.</text>
</comment>
<evidence type="ECO:0000313" key="3">
    <source>
        <dbReference type="Proteomes" id="UP000677218"/>
    </source>
</evidence>
<name>A0A916VHS8_9LACO</name>
<dbReference type="GO" id="GO:0016887">
    <property type="term" value="F:ATP hydrolysis activity"/>
    <property type="evidence" value="ECO:0007669"/>
    <property type="project" value="InterPro"/>
</dbReference>
<dbReference type="EMBL" id="BMAY01000009">
    <property type="protein sequence ID" value="GFZ27391.1"/>
    <property type="molecule type" value="Genomic_DNA"/>
</dbReference>
<dbReference type="Gene3D" id="3.40.50.300">
    <property type="entry name" value="P-loop containing nucleotide triphosphate hydrolases"/>
    <property type="match status" value="1"/>
</dbReference>
<dbReference type="Pfam" id="PF07728">
    <property type="entry name" value="AAA_5"/>
    <property type="match status" value="1"/>
</dbReference>
<organism evidence="2 3">
    <name type="scientific">Lactobacillus corticis</name>
    <dbReference type="NCBI Taxonomy" id="2201249"/>
    <lineage>
        <taxon>Bacteria</taxon>
        <taxon>Bacillati</taxon>
        <taxon>Bacillota</taxon>
        <taxon>Bacilli</taxon>
        <taxon>Lactobacillales</taxon>
        <taxon>Lactobacillaceae</taxon>
        <taxon>Lactobacillus</taxon>
    </lineage>
</organism>
<dbReference type="Proteomes" id="UP000677218">
    <property type="component" value="Unassembled WGS sequence"/>
</dbReference>
<protein>
    <recommendedName>
        <fullName evidence="1">AAA+ ATPase domain-containing protein</fullName>
    </recommendedName>
</protein>
<dbReference type="SMART" id="SM00382">
    <property type="entry name" value="AAA"/>
    <property type="match status" value="1"/>
</dbReference>
<evidence type="ECO:0000313" key="2">
    <source>
        <dbReference type="EMBL" id="GFZ27391.1"/>
    </source>
</evidence>
<dbReference type="GO" id="GO:0005524">
    <property type="term" value="F:ATP binding"/>
    <property type="evidence" value="ECO:0007669"/>
    <property type="project" value="InterPro"/>
</dbReference>